<proteinExistence type="predicted"/>
<gene>
    <name evidence="1" type="ORF">CDAR_40621</name>
</gene>
<sequence length="71" mass="8257">MKIDFLQCAITATQRFVAHRVHAPRQYSTVQAGAFGVPRLLSEIKTMEKEEKTHSKCNKFRKRCYEREAQG</sequence>
<organism evidence="1 2">
    <name type="scientific">Caerostris darwini</name>
    <dbReference type="NCBI Taxonomy" id="1538125"/>
    <lineage>
        <taxon>Eukaryota</taxon>
        <taxon>Metazoa</taxon>
        <taxon>Ecdysozoa</taxon>
        <taxon>Arthropoda</taxon>
        <taxon>Chelicerata</taxon>
        <taxon>Arachnida</taxon>
        <taxon>Araneae</taxon>
        <taxon>Araneomorphae</taxon>
        <taxon>Entelegynae</taxon>
        <taxon>Araneoidea</taxon>
        <taxon>Araneidae</taxon>
        <taxon>Caerostris</taxon>
    </lineage>
</organism>
<comment type="caution">
    <text evidence="1">The sequence shown here is derived from an EMBL/GenBank/DDBJ whole genome shotgun (WGS) entry which is preliminary data.</text>
</comment>
<name>A0AAV4RDD9_9ARAC</name>
<dbReference type="Proteomes" id="UP001054837">
    <property type="component" value="Unassembled WGS sequence"/>
</dbReference>
<dbReference type="AlphaFoldDB" id="A0AAV4RDD9"/>
<evidence type="ECO:0000313" key="1">
    <source>
        <dbReference type="EMBL" id="GIY18245.1"/>
    </source>
</evidence>
<keyword evidence="2" id="KW-1185">Reference proteome</keyword>
<protein>
    <submittedName>
        <fullName evidence="1">Uncharacterized protein</fullName>
    </submittedName>
</protein>
<evidence type="ECO:0000313" key="2">
    <source>
        <dbReference type="Proteomes" id="UP001054837"/>
    </source>
</evidence>
<accession>A0AAV4RDD9</accession>
<reference evidence="1 2" key="1">
    <citation type="submission" date="2021-06" db="EMBL/GenBank/DDBJ databases">
        <title>Caerostris darwini draft genome.</title>
        <authorList>
            <person name="Kono N."/>
            <person name="Arakawa K."/>
        </authorList>
    </citation>
    <scope>NUCLEOTIDE SEQUENCE [LARGE SCALE GENOMIC DNA]</scope>
</reference>
<dbReference type="EMBL" id="BPLQ01005872">
    <property type="protein sequence ID" value="GIY18245.1"/>
    <property type="molecule type" value="Genomic_DNA"/>
</dbReference>